<feature type="binding site" evidence="2">
    <location>
        <begin position="25"/>
        <end position="28"/>
    </location>
    <ligand>
        <name>substrate</name>
    </ligand>
</feature>
<feature type="active site" description="Proton acceptor" evidence="2">
    <location>
        <position position="103"/>
    </location>
</feature>
<comment type="caution">
    <text evidence="3">The sequence shown here is derived from an EMBL/GenBank/DDBJ whole genome shotgun (WGS) entry which is preliminary data.</text>
</comment>
<protein>
    <recommendedName>
        <fullName evidence="2">Ribose-5-phosphate isomerase A</fullName>
        <ecNumber evidence="2">5.3.1.6</ecNumber>
    </recommendedName>
    <alternativeName>
        <fullName evidence="2">Phosphoriboisomerase A</fullName>
        <shortName evidence="2">PRI</shortName>
    </alternativeName>
</protein>
<gene>
    <name evidence="2 3" type="primary">rpiA</name>
    <name evidence="3" type="ORF">PghCCS26_31190</name>
</gene>
<dbReference type="Gene3D" id="3.40.50.1360">
    <property type="match status" value="1"/>
</dbReference>
<keyword evidence="1 2" id="KW-0413">Isomerase</keyword>
<comment type="similarity">
    <text evidence="2">Belongs to the ribose 5-phosphate isomerase family.</text>
</comment>
<feature type="binding site" evidence="2">
    <location>
        <position position="121"/>
    </location>
    <ligand>
        <name>substrate</name>
    </ligand>
</feature>
<name>A0ABQ6NLN6_9BACL</name>
<dbReference type="HAMAP" id="MF_00170">
    <property type="entry name" value="Rib_5P_isom_A"/>
    <property type="match status" value="1"/>
</dbReference>
<dbReference type="Gene3D" id="3.30.70.260">
    <property type="match status" value="1"/>
</dbReference>
<dbReference type="RefSeq" id="WP_317980510.1">
    <property type="nucleotide sequence ID" value="NZ_BTCL01000010.1"/>
</dbReference>
<dbReference type="PANTHER" id="PTHR11934">
    <property type="entry name" value="RIBOSE-5-PHOSPHATE ISOMERASE"/>
    <property type="match status" value="1"/>
</dbReference>
<dbReference type="NCBIfam" id="NF001924">
    <property type="entry name" value="PRK00702.1"/>
    <property type="match status" value="1"/>
</dbReference>
<feature type="binding site" evidence="2">
    <location>
        <begin position="81"/>
        <end position="84"/>
    </location>
    <ligand>
        <name>substrate</name>
    </ligand>
</feature>
<keyword evidence="4" id="KW-1185">Reference proteome</keyword>
<organism evidence="3 4">
    <name type="scientific">Paenibacillus glycanilyticus</name>
    <dbReference type="NCBI Taxonomy" id="126569"/>
    <lineage>
        <taxon>Bacteria</taxon>
        <taxon>Bacillati</taxon>
        <taxon>Bacillota</taxon>
        <taxon>Bacilli</taxon>
        <taxon>Bacillales</taxon>
        <taxon>Paenibacillaceae</taxon>
        <taxon>Paenibacillus</taxon>
    </lineage>
</organism>
<dbReference type="SUPFAM" id="SSF75445">
    <property type="entry name" value="D-ribose-5-phosphate isomerase (RpiA), lid domain"/>
    <property type="match status" value="1"/>
</dbReference>
<evidence type="ECO:0000256" key="1">
    <source>
        <dbReference type="ARBA" id="ARBA00023235"/>
    </source>
</evidence>
<comment type="catalytic activity">
    <reaction evidence="2">
        <text>aldehydo-D-ribose 5-phosphate = D-ribulose 5-phosphate</text>
        <dbReference type="Rhea" id="RHEA:14657"/>
        <dbReference type="ChEBI" id="CHEBI:58121"/>
        <dbReference type="ChEBI" id="CHEBI:58273"/>
        <dbReference type="EC" id="5.3.1.6"/>
    </reaction>
</comment>
<dbReference type="PANTHER" id="PTHR11934:SF0">
    <property type="entry name" value="RIBOSE-5-PHOSPHATE ISOMERASE"/>
    <property type="match status" value="1"/>
</dbReference>
<accession>A0ABQ6NLN6</accession>
<dbReference type="SUPFAM" id="SSF100950">
    <property type="entry name" value="NagB/RpiA/CoA transferase-like"/>
    <property type="match status" value="1"/>
</dbReference>
<dbReference type="EC" id="5.3.1.6" evidence="2"/>
<comment type="subunit">
    <text evidence="2">Homodimer.</text>
</comment>
<dbReference type="InterPro" id="IPR037171">
    <property type="entry name" value="NagB/RpiA_transferase-like"/>
</dbReference>
<dbReference type="CDD" id="cd01398">
    <property type="entry name" value="RPI_A"/>
    <property type="match status" value="1"/>
</dbReference>
<dbReference type="InterPro" id="IPR020672">
    <property type="entry name" value="Ribose5P_isomerase_typA_subgr"/>
</dbReference>
<dbReference type="Proteomes" id="UP001285921">
    <property type="component" value="Unassembled WGS sequence"/>
</dbReference>
<dbReference type="NCBIfam" id="TIGR00021">
    <property type="entry name" value="rpiA"/>
    <property type="match status" value="1"/>
</dbReference>
<comment type="function">
    <text evidence="2">Catalyzes the reversible conversion of ribose-5-phosphate to ribulose 5-phosphate.</text>
</comment>
<dbReference type="GO" id="GO:0016853">
    <property type="term" value="F:isomerase activity"/>
    <property type="evidence" value="ECO:0007669"/>
    <property type="project" value="UniProtKB-KW"/>
</dbReference>
<sequence length="224" mass="23992">MESKRIAAEKAVELVKDGMKVGLGTGSTAYWAIQAIGRRVKEEGLSIQAVATSVQSEQLAKELGIPMMPFADVDVLDLTIDGADEVDPALHLIKGGGGALLREKIVAAASKQLIIIVDESKDVKQLGKFPLPVEVVPFAFELTVKKLRKLGCEPKLRKNGDELYVTDNGNYIADCEFGAIADPEALHDDLNRIPGVVDNGLFIHMASLVIVGSADGSIRSITKE</sequence>
<feature type="binding site" evidence="2">
    <location>
        <begin position="94"/>
        <end position="97"/>
    </location>
    <ligand>
        <name>substrate</name>
    </ligand>
</feature>
<dbReference type="InterPro" id="IPR004788">
    <property type="entry name" value="Ribose5P_isomerase_type_A"/>
</dbReference>
<evidence type="ECO:0000256" key="2">
    <source>
        <dbReference type="HAMAP-Rule" id="MF_00170"/>
    </source>
</evidence>
<dbReference type="EMBL" id="BTCL01000010">
    <property type="protein sequence ID" value="GMK45991.1"/>
    <property type="molecule type" value="Genomic_DNA"/>
</dbReference>
<evidence type="ECO:0000313" key="3">
    <source>
        <dbReference type="EMBL" id="GMK45991.1"/>
    </source>
</evidence>
<evidence type="ECO:0000313" key="4">
    <source>
        <dbReference type="Proteomes" id="UP001285921"/>
    </source>
</evidence>
<reference evidence="3 4" key="1">
    <citation type="submission" date="2023-05" db="EMBL/GenBank/DDBJ databases">
        <title>Draft genome of Paenibacillus sp. CCS26.</title>
        <authorList>
            <person name="Akita H."/>
            <person name="Shinto Y."/>
            <person name="Kimura Z."/>
        </authorList>
    </citation>
    <scope>NUCLEOTIDE SEQUENCE [LARGE SCALE GENOMIC DNA]</scope>
    <source>
        <strain evidence="3 4">CCS26</strain>
    </source>
</reference>
<dbReference type="Pfam" id="PF06026">
    <property type="entry name" value="Rib_5-P_isom_A"/>
    <property type="match status" value="1"/>
</dbReference>
<comment type="pathway">
    <text evidence="2">Carbohydrate degradation; pentose phosphate pathway; D-ribose 5-phosphate from D-ribulose 5-phosphate (non-oxidative stage): step 1/1.</text>
</comment>
<proteinExistence type="inferred from homology"/>